<organism evidence="1">
    <name type="scientific">marine sediment metagenome</name>
    <dbReference type="NCBI Taxonomy" id="412755"/>
    <lineage>
        <taxon>unclassified sequences</taxon>
        <taxon>metagenomes</taxon>
        <taxon>ecological metagenomes</taxon>
    </lineage>
</organism>
<evidence type="ECO:0008006" key="2">
    <source>
        <dbReference type="Google" id="ProtNLM"/>
    </source>
</evidence>
<dbReference type="Pfam" id="PF13287">
    <property type="entry name" value="Fn3_assoc"/>
    <property type="match status" value="1"/>
</dbReference>
<feature type="non-terminal residue" evidence="1">
    <location>
        <position position="1"/>
    </location>
</feature>
<gene>
    <name evidence="1" type="ORF">LCGC14_2521660</name>
</gene>
<feature type="non-terminal residue" evidence="1">
    <location>
        <position position="491"/>
    </location>
</feature>
<evidence type="ECO:0000313" key="1">
    <source>
        <dbReference type="EMBL" id="KKL13848.1"/>
    </source>
</evidence>
<dbReference type="InterPro" id="IPR026876">
    <property type="entry name" value="Fn3_assoc_repeat"/>
</dbReference>
<protein>
    <recommendedName>
        <fullName evidence="2">LTD domain-containing protein</fullName>
    </recommendedName>
</protein>
<dbReference type="EMBL" id="LAZR01040695">
    <property type="protein sequence ID" value="KKL13848.1"/>
    <property type="molecule type" value="Genomic_DNA"/>
</dbReference>
<dbReference type="Gene3D" id="2.60.120.260">
    <property type="entry name" value="Galactose-binding domain-like"/>
    <property type="match status" value="1"/>
</dbReference>
<dbReference type="AlphaFoldDB" id="A0A0F9DPK1"/>
<reference evidence="1" key="1">
    <citation type="journal article" date="2015" name="Nature">
        <title>Complex archaea that bridge the gap between prokaryotes and eukaryotes.</title>
        <authorList>
            <person name="Spang A."/>
            <person name="Saw J.H."/>
            <person name="Jorgensen S.L."/>
            <person name="Zaremba-Niedzwiedzka K."/>
            <person name="Martijn J."/>
            <person name="Lind A.E."/>
            <person name="van Eijk R."/>
            <person name="Schleper C."/>
            <person name="Guy L."/>
            <person name="Ettema T.J."/>
        </authorList>
    </citation>
    <scope>NUCLEOTIDE SEQUENCE</scope>
</reference>
<accession>A0A0F9DPK1</accession>
<sequence length="491" mass="53458">ADALASWTLPDFDDSAFSGGGSQPTILITETGSGSPDYVEIQNVSDQVVDTKDWVVAMNIGTTSDINAVHTSYWHLDDSMAPGEVLYRRDDAQEPSTGFNISWSGGGTGWAMIVDGGGSVVDFVAWRYDAKDIESLNTTVNSFPVSASSAWKGPGSPIVNSGLSTLRRAGSLDHDDESDFFFATPDPDDWGVQNGELTLPFASGRMPGIGFDTFSPGFGGTLQTDVLGEMHEKNASLWLRIPFEAGDPSAIDVLRLRLKYNDGFIAYLNGHKIAESNAPAAPTWNSSATAARSIEESITPQEFILLDALQYLVPGTNLLAIHAMNVDASDGNFLIIPELFGIATDWTLQHFITPTPGEYNGESFVSFADDVEFSEKSGFHEDPFQLEITCDTPETTIRYTTDGSEPTDTLGTIYDGPLTIDSTTVIRAVAYNYDYRPLNAIARTYIFLDDVLTQDGEGMPTNWGPVGTNYDMDLDVVNDPRYRDTLKDDLR</sequence>
<name>A0A0F9DPK1_9ZZZZ</name>
<proteinExistence type="predicted"/>
<comment type="caution">
    <text evidence="1">The sequence shown here is derived from an EMBL/GenBank/DDBJ whole genome shotgun (WGS) entry which is preliminary data.</text>
</comment>